<organism evidence="2 3">
    <name type="scientific">Acinetobacter variabilis</name>
    <dbReference type="NCBI Taxonomy" id="70346"/>
    <lineage>
        <taxon>Bacteria</taxon>
        <taxon>Pseudomonadati</taxon>
        <taxon>Pseudomonadota</taxon>
        <taxon>Gammaproteobacteria</taxon>
        <taxon>Moraxellales</taxon>
        <taxon>Moraxellaceae</taxon>
        <taxon>Acinetobacter</taxon>
    </lineage>
</organism>
<protein>
    <submittedName>
        <fullName evidence="2">Nicotinamide-nucleotide amidohydrolase family protein</fullName>
    </submittedName>
</protein>
<name>A0A3R9BEC2_9GAMM</name>
<dbReference type="Gene3D" id="3.90.950.20">
    <property type="entry name" value="CinA-like"/>
    <property type="match status" value="1"/>
</dbReference>
<evidence type="ECO:0000313" key="3">
    <source>
        <dbReference type="Proteomes" id="UP000596079"/>
    </source>
</evidence>
<dbReference type="InterPro" id="IPR036653">
    <property type="entry name" value="CinA-like_C"/>
</dbReference>
<reference evidence="2 3" key="1">
    <citation type="submission" date="2020-08" db="EMBL/GenBank/DDBJ databases">
        <title>Emergence of ISAba1-mediated novel tet(X) in Acinetobacter variabilis from a chicken farm.</title>
        <authorList>
            <person name="Peng K."/>
            <person name="Li R."/>
        </authorList>
    </citation>
    <scope>NUCLEOTIDE SEQUENCE [LARGE SCALE GENOMIC DNA]</scope>
    <source>
        <strain evidence="2 3">XM9F202-2</strain>
    </source>
</reference>
<accession>A0A3R9BEC2</accession>
<dbReference type="SUPFAM" id="SSF142433">
    <property type="entry name" value="CinA-like"/>
    <property type="match status" value="1"/>
</dbReference>
<dbReference type="InterPro" id="IPR008136">
    <property type="entry name" value="CinA_C"/>
</dbReference>
<dbReference type="AlphaFoldDB" id="A0A3R9BEC2"/>
<dbReference type="RefSeq" id="WP_125278923.1">
    <property type="nucleotide sequence ID" value="NZ_CP060811.1"/>
</dbReference>
<dbReference type="Proteomes" id="UP000596079">
    <property type="component" value="Chromosome"/>
</dbReference>
<dbReference type="NCBIfam" id="TIGR00199">
    <property type="entry name" value="PncC_domain"/>
    <property type="match status" value="1"/>
</dbReference>
<gene>
    <name evidence="2" type="ORF">IAQ69_04830</name>
</gene>
<dbReference type="Pfam" id="PF02464">
    <property type="entry name" value="CinA"/>
    <property type="match status" value="1"/>
</dbReference>
<keyword evidence="2" id="KW-0378">Hydrolase</keyword>
<dbReference type="GO" id="GO:0016787">
    <property type="term" value="F:hydrolase activity"/>
    <property type="evidence" value="ECO:0007669"/>
    <property type="project" value="UniProtKB-KW"/>
</dbReference>
<evidence type="ECO:0000259" key="1">
    <source>
        <dbReference type="Pfam" id="PF02464"/>
    </source>
</evidence>
<proteinExistence type="predicted"/>
<dbReference type="EMBL" id="CP060811">
    <property type="protein sequence ID" value="QQN88998.1"/>
    <property type="molecule type" value="Genomic_DNA"/>
</dbReference>
<evidence type="ECO:0000313" key="2">
    <source>
        <dbReference type="EMBL" id="QQN88998.1"/>
    </source>
</evidence>
<feature type="domain" description="CinA C-terminal" evidence="1">
    <location>
        <begin position="3"/>
        <end position="149"/>
    </location>
</feature>
<dbReference type="GeneID" id="89666546"/>
<sequence>MNKCIKLLAKKKLSITFLESASAGYLAYRFSQNKYSGDILYGGLVCYDMGVKENILKIKPEFIKQYTPESMEVTQEMVRKAKKMFYSDIYIACTGLLKRGGTETKEKPVGTFFYVISYKDELYSFRFLCRGKPREKLKKLARNINLSLIEILEGSRDKKNK</sequence>